<comment type="caution">
    <text evidence="2">The sequence shown here is derived from an EMBL/GenBank/DDBJ whole genome shotgun (WGS) entry which is preliminary data.</text>
</comment>
<dbReference type="CDD" id="cd01822">
    <property type="entry name" value="Lysophospholipase_L1_like"/>
    <property type="match status" value="1"/>
</dbReference>
<dbReference type="InterPro" id="IPR051532">
    <property type="entry name" value="Ester_Hydrolysis_Enzymes"/>
</dbReference>
<evidence type="ECO:0000259" key="1">
    <source>
        <dbReference type="Pfam" id="PF13472"/>
    </source>
</evidence>
<reference evidence="2 3" key="1">
    <citation type="submission" date="2020-08" db="EMBL/GenBank/DDBJ databases">
        <title>Genomic Encyclopedia of Type Strains, Phase IV (KMG-IV): sequencing the most valuable type-strain genomes for metagenomic binning, comparative biology and taxonomic classification.</title>
        <authorList>
            <person name="Goeker M."/>
        </authorList>
    </citation>
    <scope>NUCLEOTIDE SEQUENCE [LARGE SCALE GENOMIC DNA]</scope>
    <source>
        <strain evidence="2 3">DSM 19979</strain>
    </source>
</reference>
<sequence length="202" mass="21245">MGVGLRQAAAREPVRLLALGDSLTAGYGLPRGEGFVPRLEAALNARGRQVRVLDGGVSGDTMAGGAARLDWALADRPQAAIVALGGNDGLRGLPVGRMAEALNSILDRLEARNIPTLLAGMQAPPNLGADYGREFFAVFTEAARRRPNMLFMPFFLEGVAGERALNQADGIHPNARGVEQMIAEILPVTEQLLDRVAAAPAG</sequence>
<accession>A0A840AAG4</accession>
<keyword evidence="3" id="KW-1185">Reference proteome</keyword>
<evidence type="ECO:0000313" key="3">
    <source>
        <dbReference type="Proteomes" id="UP000553193"/>
    </source>
</evidence>
<dbReference type="PANTHER" id="PTHR30383">
    <property type="entry name" value="THIOESTERASE 1/PROTEASE 1/LYSOPHOSPHOLIPASE L1"/>
    <property type="match status" value="1"/>
</dbReference>
<gene>
    <name evidence="2" type="ORF">GGQ83_001598</name>
</gene>
<protein>
    <submittedName>
        <fullName evidence="2">Acyl-CoA thioesterase-1</fullName>
        <ecNumber evidence="2">3.1.1.5</ecNumber>
        <ecNumber evidence="2">3.1.2.-</ecNumber>
    </submittedName>
</protein>
<dbReference type="Gene3D" id="3.40.50.1110">
    <property type="entry name" value="SGNH hydrolase"/>
    <property type="match status" value="1"/>
</dbReference>
<dbReference type="InterPro" id="IPR008265">
    <property type="entry name" value="Lipase_GDSL_AS"/>
</dbReference>
<dbReference type="PROSITE" id="PS01098">
    <property type="entry name" value="LIPASE_GDSL_SER"/>
    <property type="match status" value="1"/>
</dbReference>
<proteinExistence type="predicted"/>
<dbReference type="EC" id="3.1.2.-" evidence="2"/>
<dbReference type="EC" id="3.1.1.5" evidence="2"/>
<dbReference type="InterPro" id="IPR036514">
    <property type="entry name" value="SGNH_hydro_sf"/>
</dbReference>
<dbReference type="PANTHER" id="PTHR30383:SF24">
    <property type="entry name" value="THIOESTERASE 1_PROTEASE 1_LYSOPHOSPHOLIPASE L1"/>
    <property type="match status" value="1"/>
</dbReference>
<dbReference type="GO" id="GO:0004622">
    <property type="term" value="F:phosphatidylcholine lysophospholipase activity"/>
    <property type="evidence" value="ECO:0007669"/>
    <property type="project" value="UniProtKB-EC"/>
</dbReference>
<evidence type="ECO:0000313" key="2">
    <source>
        <dbReference type="EMBL" id="MBB3898161.1"/>
    </source>
</evidence>
<dbReference type="InterPro" id="IPR013830">
    <property type="entry name" value="SGNH_hydro"/>
</dbReference>
<keyword evidence="2" id="KW-0378">Hydrolase</keyword>
<dbReference type="SUPFAM" id="SSF52266">
    <property type="entry name" value="SGNH hydrolase"/>
    <property type="match status" value="1"/>
</dbReference>
<dbReference type="GO" id="GO:0006629">
    <property type="term" value="P:lipid metabolic process"/>
    <property type="evidence" value="ECO:0007669"/>
    <property type="project" value="InterPro"/>
</dbReference>
<feature type="domain" description="SGNH hydrolase-type esterase" evidence="1">
    <location>
        <begin position="18"/>
        <end position="177"/>
    </location>
</feature>
<dbReference type="Proteomes" id="UP000553193">
    <property type="component" value="Unassembled WGS sequence"/>
</dbReference>
<organism evidence="2 3">
    <name type="scientific">Roseococcus suduntuyensis</name>
    <dbReference type="NCBI Taxonomy" id="455361"/>
    <lineage>
        <taxon>Bacteria</taxon>
        <taxon>Pseudomonadati</taxon>
        <taxon>Pseudomonadota</taxon>
        <taxon>Alphaproteobacteria</taxon>
        <taxon>Acetobacterales</taxon>
        <taxon>Roseomonadaceae</taxon>
        <taxon>Roseococcus</taxon>
    </lineage>
</organism>
<dbReference type="EMBL" id="JACIDJ010000002">
    <property type="protein sequence ID" value="MBB3898161.1"/>
    <property type="molecule type" value="Genomic_DNA"/>
</dbReference>
<dbReference type="RefSeq" id="WP_242534916.1">
    <property type="nucleotide sequence ID" value="NZ_JACIDJ010000002.1"/>
</dbReference>
<dbReference type="Pfam" id="PF13472">
    <property type="entry name" value="Lipase_GDSL_2"/>
    <property type="match status" value="1"/>
</dbReference>
<dbReference type="AlphaFoldDB" id="A0A840AAG4"/>
<name>A0A840AAG4_9PROT</name>